<evidence type="ECO:0000256" key="9">
    <source>
        <dbReference type="ARBA" id="ARBA00023180"/>
    </source>
</evidence>
<feature type="non-terminal residue" evidence="13">
    <location>
        <position position="1"/>
    </location>
</feature>
<dbReference type="PhylomeDB" id="E9HPB6"/>
<organism evidence="13 14">
    <name type="scientific">Daphnia pulex</name>
    <name type="common">Water flea</name>
    <dbReference type="NCBI Taxonomy" id="6669"/>
    <lineage>
        <taxon>Eukaryota</taxon>
        <taxon>Metazoa</taxon>
        <taxon>Ecdysozoa</taxon>
        <taxon>Arthropoda</taxon>
        <taxon>Crustacea</taxon>
        <taxon>Branchiopoda</taxon>
        <taxon>Diplostraca</taxon>
        <taxon>Cladocera</taxon>
        <taxon>Anomopoda</taxon>
        <taxon>Daphniidae</taxon>
        <taxon>Daphnia</taxon>
    </lineage>
</organism>
<evidence type="ECO:0000256" key="10">
    <source>
        <dbReference type="PROSITE-ProRule" id="PRU01211"/>
    </source>
</evidence>
<dbReference type="AlphaFoldDB" id="E9HPB6"/>
<evidence type="ECO:0000256" key="4">
    <source>
        <dbReference type="ARBA" id="ARBA00022801"/>
    </source>
</evidence>
<protein>
    <recommendedName>
        <fullName evidence="11">Metalloendopeptidase</fullName>
        <ecNumber evidence="11">3.4.24.-</ecNumber>
    </recommendedName>
</protein>
<keyword evidence="4 10" id="KW-0378">Hydrolase</keyword>
<feature type="binding site" evidence="10">
    <location>
        <position position="106"/>
    </location>
    <ligand>
        <name>Zn(2+)</name>
        <dbReference type="ChEBI" id="CHEBI:29105"/>
        <note>catalytic</note>
    </ligand>
</feature>
<dbReference type="FunFam" id="3.40.390.10:FF:000015">
    <property type="entry name" value="Meprin A subunit"/>
    <property type="match status" value="1"/>
</dbReference>
<dbReference type="CDD" id="cd04280">
    <property type="entry name" value="ZnMc_astacin_like"/>
    <property type="match status" value="1"/>
</dbReference>
<dbReference type="GO" id="GO:0004222">
    <property type="term" value="F:metalloendopeptidase activity"/>
    <property type="evidence" value="ECO:0000318"/>
    <property type="project" value="GO_Central"/>
</dbReference>
<dbReference type="GO" id="GO:0006508">
    <property type="term" value="P:proteolysis"/>
    <property type="evidence" value="ECO:0007669"/>
    <property type="project" value="UniProtKB-KW"/>
</dbReference>
<dbReference type="GO" id="GO:0008270">
    <property type="term" value="F:zinc ion binding"/>
    <property type="evidence" value="ECO:0007669"/>
    <property type="project" value="UniProtKB-UniRule"/>
</dbReference>
<keyword evidence="2 10" id="KW-0479">Metal-binding</keyword>
<keyword evidence="3" id="KW-0732">Signal</keyword>
<feature type="binding site" evidence="10">
    <location>
        <position position="96"/>
    </location>
    <ligand>
        <name>Zn(2+)</name>
        <dbReference type="ChEBI" id="CHEBI:29105"/>
        <note>catalytic</note>
    </ligand>
</feature>
<accession>E9HPB6</accession>
<dbReference type="GO" id="GO:0005615">
    <property type="term" value="C:extracellular space"/>
    <property type="evidence" value="ECO:0000318"/>
    <property type="project" value="GO_Central"/>
</dbReference>
<dbReference type="Pfam" id="PF01400">
    <property type="entry name" value="Astacin"/>
    <property type="match status" value="1"/>
</dbReference>
<dbReference type="EC" id="3.4.24.-" evidence="11"/>
<dbReference type="Proteomes" id="UP000000305">
    <property type="component" value="Unassembled WGS sequence"/>
</dbReference>
<dbReference type="InterPro" id="IPR001506">
    <property type="entry name" value="Peptidase_M12A"/>
</dbReference>
<reference evidence="13 14" key="1">
    <citation type="journal article" date="2011" name="Science">
        <title>The ecoresponsive genome of Daphnia pulex.</title>
        <authorList>
            <person name="Colbourne J.K."/>
            <person name="Pfrender M.E."/>
            <person name="Gilbert D."/>
            <person name="Thomas W.K."/>
            <person name="Tucker A."/>
            <person name="Oakley T.H."/>
            <person name="Tokishita S."/>
            <person name="Aerts A."/>
            <person name="Arnold G.J."/>
            <person name="Basu M.K."/>
            <person name="Bauer D.J."/>
            <person name="Caceres C.E."/>
            <person name="Carmel L."/>
            <person name="Casola C."/>
            <person name="Choi J.H."/>
            <person name="Detter J.C."/>
            <person name="Dong Q."/>
            <person name="Dusheyko S."/>
            <person name="Eads B.D."/>
            <person name="Frohlich T."/>
            <person name="Geiler-Samerotte K.A."/>
            <person name="Gerlach D."/>
            <person name="Hatcher P."/>
            <person name="Jogdeo S."/>
            <person name="Krijgsveld J."/>
            <person name="Kriventseva E.V."/>
            <person name="Kultz D."/>
            <person name="Laforsch C."/>
            <person name="Lindquist E."/>
            <person name="Lopez J."/>
            <person name="Manak J.R."/>
            <person name="Muller J."/>
            <person name="Pangilinan J."/>
            <person name="Patwardhan R.P."/>
            <person name="Pitluck S."/>
            <person name="Pritham E.J."/>
            <person name="Rechtsteiner A."/>
            <person name="Rho M."/>
            <person name="Rogozin I.B."/>
            <person name="Sakarya O."/>
            <person name="Salamov A."/>
            <person name="Schaack S."/>
            <person name="Shapiro H."/>
            <person name="Shiga Y."/>
            <person name="Skalitzky C."/>
            <person name="Smith Z."/>
            <person name="Souvorov A."/>
            <person name="Sung W."/>
            <person name="Tang Z."/>
            <person name="Tsuchiya D."/>
            <person name="Tu H."/>
            <person name="Vos H."/>
            <person name="Wang M."/>
            <person name="Wolf Y.I."/>
            <person name="Yamagata H."/>
            <person name="Yamada T."/>
            <person name="Ye Y."/>
            <person name="Shaw J.R."/>
            <person name="Andrews J."/>
            <person name="Crease T.J."/>
            <person name="Tang H."/>
            <person name="Lucas S.M."/>
            <person name="Robertson H.M."/>
            <person name="Bork P."/>
            <person name="Koonin E.V."/>
            <person name="Zdobnov E.M."/>
            <person name="Grigoriev I.V."/>
            <person name="Lynch M."/>
            <person name="Boore J.L."/>
        </authorList>
    </citation>
    <scope>NUCLEOTIDE SEQUENCE [LARGE SCALE GENOMIC DNA]</scope>
</reference>
<evidence type="ECO:0000256" key="3">
    <source>
        <dbReference type="ARBA" id="ARBA00022729"/>
    </source>
</evidence>
<dbReference type="InterPro" id="IPR034035">
    <property type="entry name" value="Astacin-like_dom"/>
</dbReference>
<dbReference type="PANTHER" id="PTHR10127:SF780">
    <property type="entry name" value="METALLOENDOPEPTIDASE"/>
    <property type="match status" value="1"/>
</dbReference>
<dbReference type="InParanoid" id="E9HPB6"/>
<dbReference type="SUPFAM" id="SSF55486">
    <property type="entry name" value="Metalloproteases ('zincins'), catalytic domain"/>
    <property type="match status" value="1"/>
</dbReference>
<dbReference type="MEROPS" id="M12.A38"/>
<keyword evidence="8" id="KW-1015">Disulfide bond</keyword>
<gene>
    <name evidence="13" type="ORF">DAPPUDRAFT_26145</name>
</gene>
<keyword evidence="5 10" id="KW-0862">Zinc</keyword>
<dbReference type="PROSITE" id="PS51864">
    <property type="entry name" value="ASTACIN"/>
    <property type="match status" value="1"/>
</dbReference>
<feature type="binding site" evidence="10">
    <location>
        <position position="100"/>
    </location>
    <ligand>
        <name>Zn(2+)</name>
        <dbReference type="ChEBI" id="CHEBI:29105"/>
        <note>catalytic</note>
    </ligand>
</feature>
<dbReference type="SMART" id="SM00235">
    <property type="entry name" value="ZnMc"/>
    <property type="match status" value="1"/>
</dbReference>
<keyword evidence="6 10" id="KW-0482">Metalloprotease</keyword>
<evidence type="ECO:0000256" key="5">
    <source>
        <dbReference type="ARBA" id="ARBA00022833"/>
    </source>
</evidence>
<evidence type="ECO:0000256" key="11">
    <source>
        <dbReference type="RuleBase" id="RU361183"/>
    </source>
</evidence>
<evidence type="ECO:0000259" key="12">
    <source>
        <dbReference type="PROSITE" id="PS51864"/>
    </source>
</evidence>
<dbReference type="EMBL" id="GL732704">
    <property type="protein sequence ID" value="EFX66416.1"/>
    <property type="molecule type" value="Genomic_DNA"/>
</dbReference>
<keyword evidence="7" id="KW-0865">Zymogen</keyword>
<feature type="domain" description="Peptidase M12A" evidence="12">
    <location>
        <begin position="5"/>
        <end position="198"/>
    </location>
</feature>
<dbReference type="PRINTS" id="PR00480">
    <property type="entry name" value="ASTACIN"/>
</dbReference>
<dbReference type="Gene3D" id="3.40.390.10">
    <property type="entry name" value="Collagenase (Catalytic Domain)"/>
    <property type="match status" value="1"/>
</dbReference>
<name>E9HPB6_DAPPU</name>
<dbReference type="OrthoDB" id="291007at2759"/>
<dbReference type="OMA" id="RRNADPC"/>
<evidence type="ECO:0000256" key="1">
    <source>
        <dbReference type="ARBA" id="ARBA00022670"/>
    </source>
</evidence>
<dbReference type="KEGG" id="dpx:DAPPUDRAFT_26145"/>
<keyword evidence="14" id="KW-1185">Reference proteome</keyword>
<dbReference type="eggNOG" id="KOG3714">
    <property type="taxonomic scope" value="Eukaryota"/>
</dbReference>
<comment type="caution">
    <text evidence="10">Lacks conserved residue(s) required for the propagation of feature annotation.</text>
</comment>
<dbReference type="InterPro" id="IPR024079">
    <property type="entry name" value="MetalloPept_cat_dom_sf"/>
</dbReference>
<evidence type="ECO:0000256" key="7">
    <source>
        <dbReference type="ARBA" id="ARBA00023145"/>
    </source>
</evidence>
<dbReference type="InterPro" id="IPR006026">
    <property type="entry name" value="Peptidase_Metallo"/>
</dbReference>
<keyword evidence="1 10" id="KW-0645">Protease</keyword>
<dbReference type="HOGENOM" id="CLU_017286_4_0_1"/>
<dbReference type="PANTHER" id="PTHR10127">
    <property type="entry name" value="DISCOIDIN, CUB, EGF, LAMININ , AND ZINC METALLOPROTEASE DOMAIN CONTAINING"/>
    <property type="match status" value="1"/>
</dbReference>
<comment type="cofactor">
    <cofactor evidence="10 11">
        <name>Zn(2+)</name>
        <dbReference type="ChEBI" id="CHEBI:29105"/>
    </cofactor>
    <text evidence="10 11">Binds 1 zinc ion per subunit.</text>
</comment>
<sequence>RELRNAIIGVNFRWPDAVIPYVITSSYTPSDRSVIARAMMEYHNKTCIRFVPRTIQPDYIIIKTTGSGCNSNIGRTGGSQVVSLDQGCVHVSLIIHELMHAAGFFHEQSRTDRDDYVVINYGNIQDGMQNNFNKLGPDMIEFLGTSYDTGSVMHYDQFAFAKDRNVPTIYSKTGGTLGNTQGFSQNDVLKLNLMYQCSPVVETTTA</sequence>
<evidence type="ECO:0000256" key="2">
    <source>
        <dbReference type="ARBA" id="ARBA00022723"/>
    </source>
</evidence>
<proteinExistence type="predicted"/>
<feature type="active site" evidence="10">
    <location>
        <position position="97"/>
    </location>
</feature>
<evidence type="ECO:0000313" key="14">
    <source>
        <dbReference type="Proteomes" id="UP000000305"/>
    </source>
</evidence>
<keyword evidence="9" id="KW-0325">Glycoprotein</keyword>
<evidence type="ECO:0000256" key="8">
    <source>
        <dbReference type="ARBA" id="ARBA00023157"/>
    </source>
</evidence>
<evidence type="ECO:0000256" key="6">
    <source>
        <dbReference type="ARBA" id="ARBA00023049"/>
    </source>
</evidence>
<evidence type="ECO:0000313" key="13">
    <source>
        <dbReference type="EMBL" id="EFX66416.1"/>
    </source>
</evidence>
<feature type="non-terminal residue" evidence="13">
    <location>
        <position position="206"/>
    </location>
</feature>